<dbReference type="GO" id="GO:0003684">
    <property type="term" value="F:damaged DNA binding"/>
    <property type="evidence" value="ECO:0007669"/>
    <property type="project" value="UniProtKB-UniRule"/>
</dbReference>
<evidence type="ECO:0000256" key="6">
    <source>
        <dbReference type="ARBA" id="ARBA00023125"/>
    </source>
</evidence>
<evidence type="ECO:0000259" key="13">
    <source>
        <dbReference type="PROSITE" id="PS00486"/>
    </source>
</evidence>
<dbReference type="PROSITE" id="PS00486">
    <property type="entry name" value="DNA_MISMATCH_REPAIR_2"/>
    <property type="match status" value="1"/>
</dbReference>
<proteinExistence type="inferred from homology"/>
<dbReference type="HOGENOM" id="CLU_002472_4_0_0"/>
<keyword evidence="5 9" id="KW-0067">ATP-binding</keyword>
<dbReference type="Pfam" id="PF05192">
    <property type="entry name" value="MutS_III"/>
    <property type="match status" value="1"/>
</dbReference>
<evidence type="ECO:0000256" key="7">
    <source>
        <dbReference type="ARBA" id="ARBA00023204"/>
    </source>
</evidence>
<dbReference type="InterPro" id="IPR005748">
    <property type="entry name" value="DNA_mismatch_repair_MutS"/>
</dbReference>
<dbReference type="InterPro" id="IPR016151">
    <property type="entry name" value="DNA_mismatch_repair_MutS_N"/>
</dbReference>
<feature type="compositionally biased region" description="Polar residues" evidence="12">
    <location>
        <begin position="824"/>
        <end position="839"/>
    </location>
</feature>
<dbReference type="InterPro" id="IPR000432">
    <property type="entry name" value="DNA_mismatch_repair_MutS_C"/>
</dbReference>
<dbReference type="SUPFAM" id="SSF55271">
    <property type="entry name" value="DNA repair protein MutS, domain I"/>
    <property type="match status" value="1"/>
</dbReference>
<dbReference type="InterPro" id="IPR036187">
    <property type="entry name" value="DNA_mismatch_repair_MutS_sf"/>
</dbReference>
<feature type="binding site" evidence="9">
    <location>
        <begin position="638"/>
        <end position="645"/>
    </location>
    <ligand>
        <name>ATP</name>
        <dbReference type="ChEBI" id="CHEBI:30616"/>
    </ligand>
</feature>
<evidence type="ECO:0000256" key="2">
    <source>
        <dbReference type="ARBA" id="ARBA00021982"/>
    </source>
</evidence>
<dbReference type="GO" id="GO:0030983">
    <property type="term" value="F:mismatched DNA binding"/>
    <property type="evidence" value="ECO:0007669"/>
    <property type="project" value="InterPro"/>
</dbReference>
<dbReference type="KEGG" id="nde:NIDE4122"/>
<dbReference type="OrthoDB" id="9802448at2"/>
<reference evidence="14 15" key="1">
    <citation type="journal article" date="2010" name="Proc. Natl. Acad. Sci. U.S.A.">
        <title>A Nitrospira metagenome illuminates the physiology and evolution of globally important nitrite-oxidizing bacteria.</title>
        <authorList>
            <person name="Lucker S."/>
            <person name="Wagner M."/>
            <person name="Maixner F."/>
            <person name="Pelletier E."/>
            <person name="Koch H."/>
            <person name="Vacherie B."/>
            <person name="Rattei T."/>
            <person name="Sinninghe Damste J."/>
            <person name="Spieck E."/>
            <person name="Le Paslier D."/>
            <person name="Daims H."/>
        </authorList>
    </citation>
    <scope>NUCLEOTIDE SEQUENCE [LARGE SCALE GENOMIC DNA]</scope>
</reference>
<dbReference type="AlphaFoldDB" id="D8P8F8"/>
<dbReference type="InterPro" id="IPR017261">
    <property type="entry name" value="DNA_mismatch_repair_MutS/MSH"/>
</dbReference>
<dbReference type="PIRSF" id="PIRSF037677">
    <property type="entry name" value="DNA_mis_repair_Msh6"/>
    <property type="match status" value="1"/>
</dbReference>
<name>D8P8F8_9BACT</name>
<dbReference type="EMBL" id="FP929003">
    <property type="protein sequence ID" value="CBK43790.1"/>
    <property type="molecule type" value="Genomic_DNA"/>
</dbReference>
<evidence type="ECO:0000313" key="15">
    <source>
        <dbReference type="Proteomes" id="UP000001660"/>
    </source>
</evidence>
<evidence type="ECO:0000256" key="4">
    <source>
        <dbReference type="ARBA" id="ARBA00022763"/>
    </source>
</evidence>
<evidence type="ECO:0000256" key="11">
    <source>
        <dbReference type="SAM" id="Coils"/>
    </source>
</evidence>
<dbReference type="SMART" id="SM00533">
    <property type="entry name" value="MUTSd"/>
    <property type="match status" value="1"/>
</dbReference>
<dbReference type="GO" id="GO:0006298">
    <property type="term" value="P:mismatch repair"/>
    <property type="evidence" value="ECO:0007669"/>
    <property type="project" value="UniProtKB-UniRule"/>
</dbReference>
<dbReference type="PANTHER" id="PTHR11361:SF34">
    <property type="entry name" value="DNA MISMATCH REPAIR PROTEIN MSH1, MITOCHONDRIAL"/>
    <property type="match status" value="1"/>
</dbReference>
<dbReference type="Proteomes" id="UP000001660">
    <property type="component" value="Chromosome"/>
</dbReference>
<dbReference type="FunFam" id="3.40.1170.10:FF:000001">
    <property type="entry name" value="DNA mismatch repair protein MutS"/>
    <property type="match status" value="1"/>
</dbReference>
<keyword evidence="4 9" id="KW-0227">DNA damage</keyword>
<accession>D8P8F8</accession>
<dbReference type="InterPro" id="IPR045076">
    <property type="entry name" value="MutS"/>
</dbReference>
<evidence type="ECO:0000256" key="1">
    <source>
        <dbReference type="ARBA" id="ARBA00006271"/>
    </source>
</evidence>
<dbReference type="SUPFAM" id="SSF52540">
    <property type="entry name" value="P-loop containing nucleoside triphosphate hydrolases"/>
    <property type="match status" value="1"/>
</dbReference>
<dbReference type="Gene3D" id="3.40.50.300">
    <property type="entry name" value="P-loop containing nucleotide triphosphate hydrolases"/>
    <property type="match status" value="1"/>
</dbReference>
<feature type="region of interest" description="Disordered" evidence="12">
    <location>
        <begin position="824"/>
        <end position="848"/>
    </location>
</feature>
<dbReference type="SUPFAM" id="SSF48334">
    <property type="entry name" value="DNA repair protein MutS, domain III"/>
    <property type="match status" value="1"/>
</dbReference>
<keyword evidence="7 9" id="KW-0234">DNA repair</keyword>
<dbReference type="Pfam" id="PF05188">
    <property type="entry name" value="MutS_II"/>
    <property type="match status" value="1"/>
</dbReference>
<evidence type="ECO:0000313" key="14">
    <source>
        <dbReference type="EMBL" id="CBK43790.1"/>
    </source>
</evidence>
<evidence type="ECO:0000256" key="5">
    <source>
        <dbReference type="ARBA" id="ARBA00022840"/>
    </source>
</evidence>
<dbReference type="GO" id="GO:0005829">
    <property type="term" value="C:cytosol"/>
    <property type="evidence" value="ECO:0007669"/>
    <property type="project" value="TreeGrafter"/>
</dbReference>
<organism evidence="14 15">
    <name type="scientific">Nitrospira defluvii</name>
    <dbReference type="NCBI Taxonomy" id="330214"/>
    <lineage>
        <taxon>Bacteria</taxon>
        <taxon>Pseudomonadati</taxon>
        <taxon>Nitrospirota</taxon>
        <taxon>Nitrospiria</taxon>
        <taxon>Nitrospirales</taxon>
        <taxon>Nitrospiraceae</taxon>
        <taxon>Nitrospira</taxon>
    </lineage>
</organism>
<dbReference type="InterPro" id="IPR007860">
    <property type="entry name" value="DNA_mmatch_repair_MutS_con_dom"/>
</dbReference>
<dbReference type="NCBIfam" id="TIGR01070">
    <property type="entry name" value="mutS1"/>
    <property type="match status" value="1"/>
</dbReference>
<dbReference type="InterPro" id="IPR007695">
    <property type="entry name" value="DNA_mismatch_repair_MutS-lik_N"/>
</dbReference>
<dbReference type="InterPro" id="IPR007861">
    <property type="entry name" value="DNA_mismatch_repair_MutS_clamp"/>
</dbReference>
<dbReference type="SMART" id="SM00534">
    <property type="entry name" value="MUTSac"/>
    <property type="match status" value="1"/>
</dbReference>
<dbReference type="Pfam" id="PF01624">
    <property type="entry name" value="MutS_I"/>
    <property type="match status" value="1"/>
</dbReference>
<dbReference type="Pfam" id="PF05190">
    <property type="entry name" value="MutS_IV"/>
    <property type="match status" value="1"/>
</dbReference>
<keyword evidence="6 9" id="KW-0238">DNA-binding</keyword>
<dbReference type="InterPro" id="IPR036678">
    <property type="entry name" value="MutS_con_dom_sf"/>
</dbReference>
<dbReference type="InterPro" id="IPR007696">
    <property type="entry name" value="DNA_mismatch_repair_MutS_core"/>
</dbReference>
<evidence type="ECO:0000256" key="3">
    <source>
        <dbReference type="ARBA" id="ARBA00022741"/>
    </source>
</evidence>
<dbReference type="Gene3D" id="3.30.420.110">
    <property type="entry name" value="MutS, connector domain"/>
    <property type="match status" value="1"/>
</dbReference>
<dbReference type="Pfam" id="PF00488">
    <property type="entry name" value="MutS_V"/>
    <property type="match status" value="1"/>
</dbReference>
<keyword evidence="3 9" id="KW-0547">Nucleotide-binding</keyword>
<dbReference type="Gene3D" id="3.40.1170.10">
    <property type="entry name" value="DNA repair protein MutS, domain I"/>
    <property type="match status" value="1"/>
</dbReference>
<comment type="function">
    <text evidence="8 9">This protein is involved in the repair of mismatches in DNA. It is possible that it carries out the mismatch recognition step. This protein has a weak ATPase activity.</text>
</comment>
<keyword evidence="15" id="KW-1185">Reference proteome</keyword>
<dbReference type="InterPro" id="IPR027417">
    <property type="entry name" value="P-loop_NTPase"/>
</dbReference>
<evidence type="ECO:0000256" key="9">
    <source>
        <dbReference type="HAMAP-Rule" id="MF_00096"/>
    </source>
</evidence>
<evidence type="ECO:0000256" key="12">
    <source>
        <dbReference type="SAM" id="MobiDB-lite"/>
    </source>
</evidence>
<dbReference type="Gene3D" id="1.10.1420.10">
    <property type="match status" value="2"/>
</dbReference>
<dbReference type="STRING" id="330214.NIDE4122"/>
<dbReference type="GO" id="GO:0140664">
    <property type="term" value="F:ATP-dependent DNA damage sensor activity"/>
    <property type="evidence" value="ECO:0007669"/>
    <property type="project" value="InterPro"/>
</dbReference>
<evidence type="ECO:0000256" key="8">
    <source>
        <dbReference type="ARBA" id="ARBA00024647"/>
    </source>
</evidence>
<protein>
    <recommendedName>
        <fullName evidence="2 9">DNA mismatch repair protein MutS</fullName>
    </recommendedName>
</protein>
<feature type="domain" description="DNA mismatch repair proteins mutS family" evidence="13">
    <location>
        <begin position="712"/>
        <end position="728"/>
    </location>
</feature>
<dbReference type="NCBIfam" id="NF003810">
    <property type="entry name" value="PRK05399.1"/>
    <property type="match status" value="1"/>
</dbReference>
<dbReference type="HAMAP" id="MF_00096">
    <property type="entry name" value="MutS"/>
    <property type="match status" value="1"/>
</dbReference>
<keyword evidence="11" id="KW-0175">Coiled coil</keyword>
<evidence type="ECO:0000256" key="10">
    <source>
        <dbReference type="RuleBase" id="RU003756"/>
    </source>
</evidence>
<dbReference type="eggNOG" id="COG0249">
    <property type="taxonomic scope" value="Bacteria"/>
</dbReference>
<dbReference type="FunFam" id="3.40.50.300:FF:000870">
    <property type="entry name" value="MutS protein homolog 4"/>
    <property type="match status" value="1"/>
</dbReference>
<gene>
    <name evidence="9 14" type="primary">mutS</name>
    <name evidence="14" type="ORF">NIDE4122</name>
</gene>
<comment type="similarity">
    <text evidence="1 9 10">Belongs to the DNA mismatch repair MutS family.</text>
</comment>
<sequence length="882" mass="98053">MGDADGTPLMRQYRDIKQAYRDAILFFRVGDFYEMFQEDAVEASKLLSIALTSRDKSSGTPIPLCGVPYHAATNYIAKLLRAGRTVALCEQVEDPKLAKGLVRREVVRLYTPGTLIDSEFLPSTESNVLAAVSVRLRSAGTGRKDCSYGLATLEVSTGDYWLSEFHGPQAEAALRDELARLEPRELLFPENLSPDELQWTADLTGPRCCTQPATWFDQEQGRIALQEQFHVHSLEAFGCHILTLGIQAGAAVLRYVRETQPSAPLDHIRPPRVRQDDDAMHLDSVTIRNLELVKPAGRAEESSNQSPYTLLGILDRTVTAMGSRLLREWLLRPLVNSAAIEVRLTAVDELKRQIDIRVRLRTALRIVQDISRLCSRMSLGVANPRDVLALKISVSSLPAIQAELSALDSPLIADLRSSWDNAQDLYELIEGAIEQEAPVSIRDGSILKSGFHPEVDELRKASREGKGWIAGLEAKERERTGVESLKIRYNQVFGYYIELTKANLGKVPPDYIRKQTLVNAERFMTTELKELEERVTGADTKLTALEQALFEQLRTRLATETARLQEISRRLAILDVVAALAETAALNRYVRPTVDEGDGLHILQGRHPVVERLDLSGGFIPNDTHLDLATSRLHILTGPNMAGKSTYLRQVALITLMAQMGSFVPATEARIGLTDRIFTRVGASDNLAGGQSTFMVEMTESAHILNCATPRSLILLDEIGRGTSTYDGLSIAWAIAEYIQDPQRLGARTLFATHYHEMTQLESLREGITNYCVAVQERDGRVLFLRKIIRGGADRSYGIHVAQLAGLPDQVIHRAKAVLAQLESSSSSGRPVQDNQQSLHFDATLPPPHPMLEEVRQMDLFSMTPLDALNRLAELQQRLLKE</sequence>
<dbReference type="SUPFAM" id="SSF53150">
    <property type="entry name" value="DNA repair protein MutS, domain II"/>
    <property type="match status" value="1"/>
</dbReference>
<feature type="coiled-coil region" evidence="11">
    <location>
        <begin position="514"/>
        <end position="570"/>
    </location>
</feature>
<dbReference type="GO" id="GO:0005524">
    <property type="term" value="F:ATP binding"/>
    <property type="evidence" value="ECO:0007669"/>
    <property type="project" value="UniProtKB-UniRule"/>
</dbReference>
<dbReference type="PANTHER" id="PTHR11361">
    <property type="entry name" value="DNA MISMATCH REPAIR PROTEIN MUTS FAMILY MEMBER"/>
    <property type="match status" value="1"/>
</dbReference>
<dbReference type="CDD" id="cd03284">
    <property type="entry name" value="ABC_MutS1"/>
    <property type="match status" value="1"/>
</dbReference>